<dbReference type="InterPro" id="IPR016181">
    <property type="entry name" value="Acyl_CoA_acyltransferase"/>
</dbReference>
<dbReference type="GeneID" id="39849490"/>
<keyword evidence="5" id="KW-1185">Reference proteome</keyword>
<dbReference type="InterPro" id="IPR000182">
    <property type="entry name" value="GNAT_dom"/>
</dbReference>
<dbReference type="EMBL" id="CP031310">
    <property type="protein sequence ID" value="QCC52732.1"/>
    <property type="molecule type" value="Genomic_DNA"/>
</dbReference>
<evidence type="ECO:0000256" key="1">
    <source>
        <dbReference type="ARBA" id="ARBA00022679"/>
    </source>
</evidence>
<dbReference type="PROSITE" id="PS51186">
    <property type="entry name" value="GNAT"/>
    <property type="match status" value="1"/>
</dbReference>
<dbReference type="Gene3D" id="3.40.630.30">
    <property type="match status" value="1"/>
</dbReference>
<dbReference type="Pfam" id="PF13673">
    <property type="entry name" value="Acetyltransf_10"/>
    <property type="match status" value="1"/>
</dbReference>
<dbReference type="PANTHER" id="PTHR43877:SF1">
    <property type="entry name" value="ACETYLTRANSFERASE"/>
    <property type="match status" value="1"/>
</dbReference>
<evidence type="ECO:0000313" key="4">
    <source>
        <dbReference type="EMBL" id="QCC52732.1"/>
    </source>
</evidence>
<dbReference type="GO" id="GO:0016747">
    <property type="term" value="F:acyltransferase activity, transferring groups other than amino-acyl groups"/>
    <property type="evidence" value="ECO:0007669"/>
    <property type="project" value="InterPro"/>
</dbReference>
<reference evidence="4 5" key="1">
    <citation type="journal article" date="2019" name="Nat. Commun.">
        <title>A new type of DNA phosphorothioation-based antiviral system in archaea.</title>
        <authorList>
            <person name="Xiong L."/>
            <person name="Liu S."/>
            <person name="Chen S."/>
            <person name="Xiao Y."/>
            <person name="Zhu B."/>
            <person name="Gao Y."/>
            <person name="Zhang Y."/>
            <person name="Chen B."/>
            <person name="Luo J."/>
            <person name="Deng Z."/>
            <person name="Chen X."/>
            <person name="Wang L."/>
            <person name="Chen S."/>
        </authorList>
    </citation>
    <scope>NUCLEOTIDE SEQUENCE [LARGE SCALE GENOMIC DNA]</scope>
    <source>
        <strain evidence="4 5">CBA1105</strain>
    </source>
</reference>
<keyword evidence="2" id="KW-0012">Acyltransferase</keyword>
<dbReference type="InterPro" id="IPR050832">
    <property type="entry name" value="Bact_Acetyltransf"/>
</dbReference>
<dbReference type="SUPFAM" id="SSF55729">
    <property type="entry name" value="Acyl-CoA N-acyltransferases (Nat)"/>
    <property type="match status" value="1"/>
</dbReference>
<dbReference type="AlphaFoldDB" id="A0A4D6HI87"/>
<dbReference type="STRING" id="1457250.GCA_000755225_02178"/>
<dbReference type="OrthoDB" id="111868at2157"/>
<keyword evidence="1 4" id="KW-0808">Transferase</keyword>
<evidence type="ECO:0000256" key="2">
    <source>
        <dbReference type="ARBA" id="ARBA00023315"/>
    </source>
</evidence>
<organism evidence="4 5">
    <name type="scientific">Halapricum salinum</name>
    <dbReference type="NCBI Taxonomy" id="1457250"/>
    <lineage>
        <taxon>Archaea</taxon>
        <taxon>Methanobacteriati</taxon>
        <taxon>Methanobacteriota</taxon>
        <taxon>Stenosarchaea group</taxon>
        <taxon>Halobacteria</taxon>
        <taxon>Halobacteriales</taxon>
        <taxon>Haloarculaceae</taxon>
        <taxon>Halapricum</taxon>
    </lineage>
</organism>
<proteinExistence type="predicted"/>
<dbReference type="RefSeq" id="WP_049993052.1">
    <property type="nucleotide sequence ID" value="NZ_CP031310.1"/>
</dbReference>
<dbReference type="Proteomes" id="UP000296706">
    <property type="component" value="Chromosome"/>
</dbReference>
<dbReference type="CDD" id="cd04301">
    <property type="entry name" value="NAT_SF"/>
    <property type="match status" value="1"/>
</dbReference>
<sequence>MEVTIRDADPEDETGLRILRGQALKAAFQDEYDRKTVGDLVATVDDDLSAWIDNDRSRVLVAETEITPVSYGVLDREHGELLSILTSPDYQREGFATQLLDRLETHAREHDVETLTATAPDVSRAFFEDLGFESVGDGEWYGLDAVVFEKLL</sequence>
<dbReference type="PANTHER" id="PTHR43877">
    <property type="entry name" value="AMINOALKYLPHOSPHONATE N-ACETYLTRANSFERASE-RELATED-RELATED"/>
    <property type="match status" value="1"/>
</dbReference>
<gene>
    <name evidence="4" type="ORF">DV733_16485</name>
</gene>
<name>A0A4D6HI87_9EURY</name>
<evidence type="ECO:0000259" key="3">
    <source>
        <dbReference type="PROSITE" id="PS51186"/>
    </source>
</evidence>
<dbReference type="KEGG" id="hsn:DV733_16485"/>
<protein>
    <submittedName>
        <fullName evidence="4">GNAT family N-acetyltransferase</fullName>
    </submittedName>
</protein>
<feature type="domain" description="N-acetyltransferase" evidence="3">
    <location>
        <begin position="3"/>
        <end position="152"/>
    </location>
</feature>
<accession>A0A4D6HI87</accession>
<evidence type="ECO:0000313" key="5">
    <source>
        <dbReference type="Proteomes" id="UP000296706"/>
    </source>
</evidence>